<dbReference type="PROSITE" id="PS50118">
    <property type="entry name" value="HMG_BOX_2"/>
    <property type="match status" value="2"/>
</dbReference>
<dbReference type="OrthoDB" id="1919336at2759"/>
<dbReference type="SMART" id="SM00398">
    <property type="entry name" value="HMG"/>
    <property type="match status" value="2"/>
</dbReference>
<dbReference type="PANTHER" id="PTHR48112:SF22">
    <property type="entry name" value="MITOCHONDRIAL TRANSCRIPTION FACTOR A, ISOFORM B"/>
    <property type="match status" value="1"/>
</dbReference>
<organism evidence="4 5">
    <name type="scientific">Meloidogyne enterolobii</name>
    <name type="common">Root-knot nematode worm</name>
    <name type="synonym">Meloidogyne mayaguensis</name>
    <dbReference type="NCBI Taxonomy" id="390850"/>
    <lineage>
        <taxon>Eukaryota</taxon>
        <taxon>Metazoa</taxon>
        <taxon>Ecdysozoa</taxon>
        <taxon>Nematoda</taxon>
        <taxon>Chromadorea</taxon>
        <taxon>Rhabditida</taxon>
        <taxon>Tylenchina</taxon>
        <taxon>Tylenchomorpha</taxon>
        <taxon>Tylenchoidea</taxon>
        <taxon>Meloidogynidae</taxon>
        <taxon>Meloidogyninae</taxon>
        <taxon>Meloidogyne</taxon>
    </lineage>
</organism>
<feature type="DNA-binding region" description="HMG box" evidence="2">
    <location>
        <begin position="46"/>
        <end position="110"/>
    </location>
</feature>
<keyword evidence="1 2" id="KW-0238">DNA-binding</keyword>
<dbReference type="Pfam" id="PF09011">
    <property type="entry name" value="HMG_box_2"/>
    <property type="match status" value="1"/>
</dbReference>
<dbReference type="EMBL" id="CAJEWN010000288">
    <property type="protein sequence ID" value="CAD2176992.1"/>
    <property type="molecule type" value="Genomic_DNA"/>
</dbReference>
<accession>A0A6V7VQF8</accession>
<protein>
    <recommendedName>
        <fullName evidence="3">HMG box domain-containing protein</fullName>
    </recommendedName>
</protein>
<dbReference type="GO" id="GO:0005634">
    <property type="term" value="C:nucleus"/>
    <property type="evidence" value="ECO:0007669"/>
    <property type="project" value="UniProtKB-UniRule"/>
</dbReference>
<proteinExistence type="predicted"/>
<dbReference type="GO" id="GO:0003677">
    <property type="term" value="F:DNA binding"/>
    <property type="evidence" value="ECO:0007669"/>
    <property type="project" value="UniProtKB-UniRule"/>
</dbReference>
<reference evidence="4 5" key="1">
    <citation type="submission" date="2020-08" db="EMBL/GenBank/DDBJ databases">
        <authorList>
            <person name="Koutsovoulos G."/>
            <person name="Danchin GJ E."/>
        </authorList>
    </citation>
    <scope>NUCLEOTIDE SEQUENCE [LARGE SCALE GENOMIC DNA]</scope>
</reference>
<dbReference type="AlphaFoldDB" id="A0A6V7VQF8"/>
<feature type="domain" description="HMG box" evidence="3">
    <location>
        <begin position="46"/>
        <end position="110"/>
    </location>
</feature>
<dbReference type="Gene3D" id="1.10.30.10">
    <property type="entry name" value="High mobility group box domain"/>
    <property type="match status" value="2"/>
</dbReference>
<feature type="DNA-binding region" description="HMG box" evidence="2">
    <location>
        <begin position="147"/>
        <end position="215"/>
    </location>
</feature>
<comment type="caution">
    <text evidence="4">The sequence shown here is derived from an EMBL/GenBank/DDBJ whole genome shotgun (WGS) entry which is preliminary data.</text>
</comment>
<dbReference type="SUPFAM" id="SSF47095">
    <property type="entry name" value="HMG-box"/>
    <property type="match status" value="2"/>
</dbReference>
<evidence type="ECO:0000313" key="4">
    <source>
        <dbReference type="EMBL" id="CAD2176992.1"/>
    </source>
</evidence>
<dbReference type="PANTHER" id="PTHR48112">
    <property type="entry name" value="HIGH MOBILITY GROUP PROTEIN DSP1"/>
    <property type="match status" value="1"/>
</dbReference>
<evidence type="ECO:0000256" key="2">
    <source>
        <dbReference type="PROSITE-ProRule" id="PRU00267"/>
    </source>
</evidence>
<dbReference type="InterPro" id="IPR036910">
    <property type="entry name" value="HMG_box_dom_sf"/>
</dbReference>
<evidence type="ECO:0000256" key="1">
    <source>
        <dbReference type="ARBA" id="ARBA00023125"/>
    </source>
</evidence>
<keyword evidence="2" id="KW-0539">Nucleus</keyword>
<dbReference type="InterPro" id="IPR050342">
    <property type="entry name" value="HMGB"/>
</dbReference>
<gene>
    <name evidence="4" type="ORF">MENT_LOCUS28840</name>
</gene>
<name>A0A6V7VQF8_MELEN</name>
<evidence type="ECO:0000313" key="5">
    <source>
        <dbReference type="Proteomes" id="UP000580250"/>
    </source>
</evidence>
<dbReference type="InterPro" id="IPR009071">
    <property type="entry name" value="HMG_box_dom"/>
</dbReference>
<feature type="domain" description="HMG box" evidence="3">
    <location>
        <begin position="147"/>
        <end position="215"/>
    </location>
</feature>
<dbReference type="Proteomes" id="UP000580250">
    <property type="component" value="Unassembled WGS sequence"/>
</dbReference>
<dbReference type="GO" id="GO:0006357">
    <property type="term" value="P:regulation of transcription by RNA polymerase II"/>
    <property type="evidence" value="ECO:0007669"/>
    <property type="project" value="TreeGrafter"/>
</dbReference>
<evidence type="ECO:0000259" key="3">
    <source>
        <dbReference type="PROSITE" id="PS50118"/>
    </source>
</evidence>
<sequence length="248" mass="28548">MQSVLISSAFFKNFSLTFSSKLTFSTTTTKKVTSAAVNKPVRLPPGFNPVTPFAVYVKEKMQNSTGERASEAVKKVAKSWKEMSNLDKNPYIENSKLLTEQRKDEFAKLSEQKKEELLEGNALRLEKRKRSSLMRDLHKFYKQTNKPKRSLGPFLLFCKAEMEKTQVPKGKEEVIKFGKDFGEQWKVLTADEKKIYLDKAANLKNLYTKELEIWKNINADEISKWNAKLESAKPKKVVTKPKKMKALK</sequence>